<accession>A0ABD2CZZ2</accession>
<dbReference type="Proteomes" id="UP001607303">
    <property type="component" value="Unassembled WGS sequence"/>
</dbReference>
<dbReference type="AlphaFoldDB" id="A0ABD2CZZ2"/>
<organism evidence="1 2">
    <name type="scientific">Vespula maculifrons</name>
    <name type="common">Eastern yellow jacket</name>
    <name type="synonym">Wasp</name>
    <dbReference type="NCBI Taxonomy" id="7453"/>
    <lineage>
        <taxon>Eukaryota</taxon>
        <taxon>Metazoa</taxon>
        <taxon>Ecdysozoa</taxon>
        <taxon>Arthropoda</taxon>
        <taxon>Hexapoda</taxon>
        <taxon>Insecta</taxon>
        <taxon>Pterygota</taxon>
        <taxon>Neoptera</taxon>
        <taxon>Endopterygota</taxon>
        <taxon>Hymenoptera</taxon>
        <taxon>Apocrita</taxon>
        <taxon>Aculeata</taxon>
        <taxon>Vespoidea</taxon>
        <taxon>Vespidae</taxon>
        <taxon>Vespinae</taxon>
        <taxon>Vespula</taxon>
    </lineage>
</organism>
<evidence type="ECO:0000313" key="1">
    <source>
        <dbReference type="EMBL" id="KAL2750666.1"/>
    </source>
</evidence>
<dbReference type="EMBL" id="JAYRBN010000008">
    <property type="protein sequence ID" value="KAL2750666.1"/>
    <property type="molecule type" value="Genomic_DNA"/>
</dbReference>
<protein>
    <submittedName>
        <fullName evidence="1">Uncharacterized protein</fullName>
    </submittedName>
</protein>
<evidence type="ECO:0000313" key="2">
    <source>
        <dbReference type="Proteomes" id="UP001607303"/>
    </source>
</evidence>
<proteinExistence type="predicted"/>
<name>A0ABD2CZZ2_VESMC</name>
<reference evidence="1 2" key="1">
    <citation type="journal article" date="2024" name="Ann. Entomol. Soc. Am.">
        <title>Genomic analyses of the southern and eastern yellowjacket wasps (Hymenoptera: Vespidae) reveal evolutionary signatures of social life.</title>
        <authorList>
            <person name="Catto M.A."/>
            <person name="Caine P.B."/>
            <person name="Orr S.E."/>
            <person name="Hunt B.G."/>
            <person name="Goodisman M.A.D."/>
        </authorList>
    </citation>
    <scope>NUCLEOTIDE SEQUENCE [LARGE SCALE GENOMIC DNA]</scope>
    <source>
        <strain evidence="1">232</strain>
        <tissue evidence="1">Head and thorax</tissue>
    </source>
</reference>
<sequence length="167" mass="18909">MRRFSIFHWEGPYFSSQAAAADIGFESKATSSGRRFEVSQTSRTIYELPRERAIFPESNTFFSARIPDTFDVLVRGDTVRKAPSRVSPFLYRLTARPCRAAFYVPKASNSRSSARNKGDVNVLFASSCANTIEQVHPTLSSFGLTRTLTVHSCGTLEPRWFDFEIRH</sequence>
<gene>
    <name evidence="1" type="ORF">V1477_000769</name>
</gene>
<keyword evidence="2" id="KW-1185">Reference proteome</keyword>
<comment type="caution">
    <text evidence="1">The sequence shown here is derived from an EMBL/GenBank/DDBJ whole genome shotgun (WGS) entry which is preliminary data.</text>
</comment>